<dbReference type="OrthoDB" id="9970435at2759"/>
<organism evidence="1 2">
    <name type="scientific">Carex littledalei</name>
    <dbReference type="NCBI Taxonomy" id="544730"/>
    <lineage>
        <taxon>Eukaryota</taxon>
        <taxon>Viridiplantae</taxon>
        <taxon>Streptophyta</taxon>
        <taxon>Embryophyta</taxon>
        <taxon>Tracheophyta</taxon>
        <taxon>Spermatophyta</taxon>
        <taxon>Magnoliopsida</taxon>
        <taxon>Liliopsida</taxon>
        <taxon>Poales</taxon>
        <taxon>Cyperaceae</taxon>
        <taxon>Cyperoideae</taxon>
        <taxon>Cariceae</taxon>
        <taxon>Carex</taxon>
        <taxon>Carex subgen. Euthyceras</taxon>
    </lineage>
</organism>
<comment type="caution">
    <text evidence="1">The sequence shown here is derived from an EMBL/GenBank/DDBJ whole genome shotgun (WGS) entry which is preliminary data.</text>
</comment>
<dbReference type="PANTHER" id="PTHR48477:SF1">
    <property type="entry name" value="PHOSPHATE TRANSPORTER PHO1"/>
    <property type="match status" value="1"/>
</dbReference>
<dbReference type="GO" id="GO:0016036">
    <property type="term" value="P:cellular response to phosphate starvation"/>
    <property type="evidence" value="ECO:0007669"/>
    <property type="project" value="InterPro"/>
</dbReference>
<evidence type="ECO:0000313" key="1">
    <source>
        <dbReference type="EMBL" id="KAF3336530.1"/>
    </source>
</evidence>
<dbReference type="AlphaFoldDB" id="A0A833QW69"/>
<gene>
    <name evidence="1" type="ORF">FCM35_KLT19116</name>
</gene>
<dbReference type="PANTHER" id="PTHR48477">
    <property type="entry name" value="PHOSPHATE TRANSPORTER PHO1"/>
    <property type="match status" value="1"/>
</dbReference>
<dbReference type="Proteomes" id="UP000623129">
    <property type="component" value="Unassembled WGS sequence"/>
</dbReference>
<accession>A0A833QW69</accession>
<sequence length="207" mass="22819">MLPSLLPSPYAPLSSNPQTHPNSALASLLPAAAQPTLTISHSLMVSLRSALLRERSGAFPPRDRFSPRSLPIGHALGLPSVSTPSTSFDACRPLPTPPSPANPRKYKISDVAYSVIRSSRTIGQMFLLLLVCPFNVLYKSTRFLYFGILRNIVLSPSCARRWFDEGDMGHLINLGKYLSAMMACISGCHVKWCHNVPVVLGLWEYWI</sequence>
<proteinExistence type="predicted"/>
<reference evidence="1" key="1">
    <citation type="submission" date="2020-01" db="EMBL/GenBank/DDBJ databases">
        <title>Genome sequence of Kobresia littledalei, the first chromosome-level genome in the family Cyperaceae.</title>
        <authorList>
            <person name="Qu G."/>
        </authorList>
    </citation>
    <scope>NUCLEOTIDE SEQUENCE</scope>
    <source>
        <strain evidence="1">C.B.Clarke</strain>
        <tissue evidence="1">Leaf</tissue>
    </source>
</reference>
<evidence type="ECO:0000313" key="2">
    <source>
        <dbReference type="Proteomes" id="UP000623129"/>
    </source>
</evidence>
<keyword evidence="2" id="KW-1185">Reference proteome</keyword>
<dbReference type="EMBL" id="SWLB01000007">
    <property type="protein sequence ID" value="KAF3336530.1"/>
    <property type="molecule type" value="Genomic_DNA"/>
</dbReference>
<name>A0A833QW69_9POAL</name>
<dbReference type="InterPro" id="IPR052486">
    <property type="entry name" value="PHO1"/>
</dbReference>
<protein>
    <submittedName>
        <fullName evidence="1">Phosphate transporter PHO1-1-like protein</fullName>
    </submittedName>
</protein>